<evidence type="ECO:0000259" key="2">
    <source>
        <dbReference type="Pfam" id="PF04782"/>
    </source>
</evidence>
<dbReference type="Pfam" id="PF04782">
    <property type="entry name" value="DUF632"/>
    <property type="match status" value="1"/>
</dbReference>
<dbReference type="Pfam" id="PF04783">
    <property type="entry name" value="DUF630"/>
    <property type="match status" value="1"/>
</dbReference>
<gene>
    <name evidence="4" type="ORF">ORAREDHAP_LOCUS1271</name>
</gene>
<evidence type="ECO:0000256" key="1">
    <source>
        <dbReference type="SAM" id="MobiDB-lite"/>
    </source>
</evidence>
<feature type="compositionally biased region" description="Low complexity" evidence="1">
    <location>
        <begin position="286"/>
        <end position="297"/>
    </location>
</feature>
<dbReference type="PANTHER" id="PTHR21450:SF3">
    <property type="entry name" value="DUF630 FAMILY PROTEIN (DUF630 AND DUF632)"/>
    <property type="match status" value="1"/>
</dbReference>
<feature type="region of interest" description="Disordered" evidence="1">
    <location>
        <begin position="262"/>
        <end position="317"/>
    </location>
</feature>
<sequence length="465" mass="52454">MGCSTSKLDDVEAVQLCKDRKRFIKQALEQRTRFASGHIAYIQSLKRVSAALRDYVEGDEPREFLLESFITPPFTPIKKTSPGFISISPKSFTPTQIQSEPHSSVKICYLRSGGNPAVSVEERPQSPETARVETYSPIHHFGMDGFFGMQSSPMNSSFFSYSPNNRPNIPPPSPQNSQWDFFWNPFSSLDYYGYPTRSGLDQTVMDDEIRGLRQVREEEGIPDLEEVETEQEECDNEANVAQEKDKVDLNCNREEVIIEDVNEEEEEEEEEMDSGTEIEHDAKMPSHSSVSIEVSRSQNTRQVETSNQATAVGHREAKEETPGFTVYVDQRPTSMAEVIKVLETQFMIVCNAANEFPSDGCLGVGHDMAVEGMLPNASRHKDKLLYSKYFVVAAMKMLNPVALFRTASSRSASSRYLLNSSCSKDEGYESSSDISEEPCMFSGSHQSTLDRLYAWEKKLYEEVKV</sequence>
<dbReference type="PANTHER" id="PTHR21450">
    <property type="entry name" value="PROTEIN ALTERED PHOSPHATE STARVATION RESPONSE 1"/>
    <property type="match status" value="1"/>
</dbReference>
<evidence type="ECO:0000313" key="4">
    <source>
        <dbReference type="EMBL" id="CAB4292732.1"/>
    </source>
</evidence>
<dbReference type="AlphaFoldDB" id="A0A6J5VY20"/>
<evidence type="ECO:0000259" key="3">
    <source>
        <dbReference type="Pfam" id="PF04783"/>
    </source>
</evidence>
<keyword evidence="5" id="KW-1185">Reference proteome</keyword>
<dbReference type="InterPro" id="IPR006868">
    <property type="entry name" value="DUF630"/>
</dbReference>
<proteinExistence type="predicted"/>
<name>A0A6J5VY20_PRUAR</name>
<feature type="domain" description="DUF630" evidence="3">
    <location>
        <begin position="1"/>
        <end position="59"/>
    </location>
</feature>
<protein>
    <recommendedName>
        <fullName evidence="6">DUF630 domain-containing protein</fullName>
    </recommendedName>
</protein>
<dbReference type="Proteomes" id="UP000507245">
    <property type="component" value="Unassembled WGS sequence"/>
</dbReference>
<reference evidence="5" key="1">
    <citation type="journal article" date="2020" name="Genome Biol.">
        <title>Gamete binning: chromosome-level and haplotype-resolved genome assembly enabled by high-throughput single-cell sequencing of gamete genomes.</title>
        <authorList>
            <person name="Campoy J.A."/>
            <person name="Sun H."/>
            <person name="Goel M."/>
            <person name="Jiao W.-B."/>
            <person name="Folz-Donahue K."/>
            <person name="Wang N."/>
            <person name="Rubio M."/>
            <person name="Liu C."/>
            <person name="Kukat C."/>
            <person name="Ruiz D."/>
            <person name="Huettel B."/>
            <person name="Schneeberger K."/>
        </authorList>
    </citation>
    <scope>NUCLEOTIDE SEQUENCE [LARGE SCALE GENOMIC DNA]</scope>
    <source>
        <strain evidence="5">cv. Rojo Pasion</strain>
    </source>
</reference>
<feature type="domain" description="DUF632" evidence="2">
    <location>
        <begin position="335"/>
        <end position="464"/>
    </location>
</feature>
<dbReference type="OrthoDB" id="663995at2759"/>
<organism evidence="4 5">
    <name type="scientific">Prunus armeniaca</name>
    <name type="common">Apricot</name>
    <name type="synonym">Armeniaca vulgaris</name>
    <dbReference type="NCBI Taxonomy" id="36596"/>
    <lineage>
        <taxon>Eukaryota</taxon>
        <taxon>Viridiplantae</taxon>
        <taxon>Streptophyta</taxon>
        <taxon>Embryophyta</taxon>
        <taxon>Tracheophyta</taxon>
        <taxon>Spermatophyta</taxon>
        <taxon>Magnoliopsida</taxon>
        <taxon>eudicotyledons</taxon>
        <taxon>Gunneridae</taxon>
        <taxon>Pentapetalae</taxon>
        <taxon>rosids</taxon>
        <taxon>fabids</taxon>
        <taxon>Rosales</taxon>
        <taxon>Rosaceae</taxon>
        <taxon>Amygdaloideae</taxon>
        <taxon>Amygdaleae</taxon>
        <taxon>Prunus</taxon>
    </lineage>
</organism>
<evidence type="ECO:0008006" key="6">
    <source>
        <dbReference type="Google" id="ProtNLM"/>
    </source>
</evidence>
<accession>A0A6J5VY20</accession>
<dbReference type="EMBL" id="CAEKKB010000001">
    <property type="protein sequence ID" value="CAB4292732.1"/>
    <property type="molecule type" value="Genomic_DNA"/>
</dbReference>
<feature type="compositionally biased region" description="Acidic residues" evidence="1">
    <location>
        <begin position="262"/>
        <end position="276"/>
    </location>
</feature>
<evidence type="ECO:0000313" key="5">
    <source>
        <dbReference type="Proteomes" id="UP000507245"/>
    </source>
</evidence>
<dbReference type="InterPro" id="IPR006867">
    <property type="entry name" value="DUF632"/>
</dbReference>
<feature type="compositionally biased region" description="Polar residues" evidence="1">
    <location>
        <begin position="298"/>
        <end position="310"/>
    </location>
</feature>